<dbReference type="GO" id="GO:0003924">
    <property type="term" value="F:GTPase activity"/>
    <property type="evidence" value="ECO:0007669"/>
    <property type="project" value="InterPro"/>
</dbReference>
<accession>A0A8J5GB42</accession>
<dbReference type="GO" id="GO:0005525">
    <property type="term" value="F:GTP binding"/>
    <property type="evidence" value="ECO:0007669"/>
    <property type="project" value="InterPro"/>
</dbReference>
<dbReference type="PANTHER" id="PTHR47978">
    <property type="match status" value="1"/>
</dbReference>
<proteinExistence type="predicted"/>
<comment type="caution">
    <text evidence="2">The sequence shown here is derived from an EMBL/GenBank/DDBJ whole genome shotgun (WGS) entry which is preliminary data.</text>
</comment>
<organism evidence="2 3">
    <name type="scientific">Zingiber officinale</name>
    <name type="common">Ginger</name>
    <name type="synonym">Amomum zingiber</name>
    <dbReference type="NCBI Taxonomy" id="94328"/>
    <lineage>
        <taxon>Eukaryota</taxon>
        <taxon>Viridiplantae</taxon>
        <taxon>Streptophyta</taxon>
        <taxon>Embryophyta</taxon>
        <taxon>Tracheophyta</taxon>
        <taxon>Spermatophyta</taxon>
        <taxon>Magnoliopsida</taxon>
        <taxon>Liliopsida</taxon>
        <taxon>Zingiberales</taxon>
        <taxon>Zingiberaceae</taxon>
        <taxon>Zingiber</taxon>
    </lineage>
</organism>
<dbReference type="Gene3D" id="3.40.50.300">
    <property type="entry name" value="P-loop containing nucleotide triphosphate hydrolases"/>
    <property type="match status" value="1"/>
</dbReference>
<dbReference type="SUPFAM" id="SSF52540">
    <property type="entry name" value="P-loop containing nucleoside triphosphate hydrolases"/>
    <property type="match status" value="1"/>
</dbReference>
<dbReference type="AlphaFoldDB" id="A0A8J5GB42"/>
<name>A0A8J5GB42_ZINOF</name>
<sequence length="382" mass="43451">MVRRRLSLSCTKSSRAFPAVCYTTKVAVLDNNDDVTRSLPRQIGPPPPNPSSVLRRRRRRAMTRLRVRSFLRLDRTWTRFLGFAFLRRFLRAVWDRLLPCSSFAAGAARYRRLKACFSAPHLDPPDDPHRTSSPDLEAADSDLITLKISLLGDRRTGKTSFMIKYVGDEEEHSGIQAAGLNSMDKILFVRGARIAFNIWDVGGDDQILNHIPEVCKGAVAVLIIFDLTNRSTLNNAIGWFQKARNWNKTAVPVLVGTKFDEFVQLPLEMQWTIVNQVRIPCLIQTGSILMSEAKLQTSRVVFLHDPSDPEHTVISAFLDWLWHYNMFSARAYARAMKATLFFSSASHNINVNKIFKFLAAKLFNLPWSLERNLTVGEPIVDF</sequence>
<keyword evidence="1" id="KW-0547">Nucleotide-binding</keyword>
<dbReference type="InterPro" id="IPR027417">
    <property type="entry name" value="P-loop_NTPase"/>
</dbReference>
<dbReference type="EMBL" id="JACMSC010000010">
    <property type="protein sequence ID" value="KAG6502756.1"/>
    <property type="molecule type" value="Genomic_DNA"/>
</dbReference>
<dbReference type="PROSITE" id="PS51419">
    <property type="entry name" value="RAB"/>
    <property type="match status" value="1"/>
</dbReference>
<dbReference type="Pfam" id="PF00071">
    <property type="entry name" value="Ras"/>
    <property type="match status" value="1"/>
</dbReference>
<protein>
    <submittedName>
        <fullName evidence="2">Uncharacterized protein</fullName>
    </submittedName>
</protein>
<dbReference type="PRINTS" id="PR00449">
    <property type="entry name" value="RASTRNSFRMNG"/>
</dbReference>
<reference evidence="2 3" key="1">
    <citation type="submission" date="2020-08" db="EMBL/GenBank/DDBJ databases">
        <title>Plant Genome Project.</title>
        <authorList>
            <person name="Zhang R.-G."/>
        </authorList>
    </citation>
    <scope>NUCLEOTIDE SEQUENCE [LARGE SCALE GENOMIC DNA]</scope>
    <source>
        <tissue evidence="2">Rhizome</tissue>
    </source>
</reference>
<dbReference type="Proteomes" id="UP000734854">
    <property type="component" value="Unassembled WGS sequence"/>
</dbReference>
<gene>
    <name evidence="2" type="ORF">ZIOFF_035043</name>
</gene>
<dbReference type="SMART" id="SM00175">
    <property type="entry name" value="RAB"/>
    <property type="match status" value="1"/>
</dbReference>
<evidence type="ECO:0000313" key="2">
    <source>
        <dbReference type="EMBL" id="KAG6502756.1"/>
    </source>
</evidence>
<evidence type="ECO:0000256" key="1">
    <source>
        <dbReference type="ARBA" id="ARBA00022741"/>
    </source>
</evidence>
<keyword evidence="3" id="KW-1185">Reference proteome</keyword>
<dbReference type="InterPro" id="IPR001806">
    <property type="entry name" value="Small_GTPase"/>
</dbReference>
<evidence type="ECO:0000313" key="3">
    <source>
        <dbReference type="Proteomes" id="UP000734854"/>
    </source>
</evidence>